<dbReference type="PROSITE" id="PS51186">
    <property type="entry name" value="GNAT"/>
    <property type="match status" value="1"/>
</dbReference>
<evidence type="ECO:0000259" key="1">
    <source>
        <dbReference type="PROSITE" id="PS51186"/>
    </source>
</evidence>
<sequence>MRFAGFLAVGVPHDGTVELHLRATLPALPGAQRVPCYTFDIYPPHGREPAGMACLRVGDSPLIAYAGHIGYAVEPAFRGRHYAEHAVRLLLPLAWRHGMERVLITAAPENAASRRTCERLGARLLDEVAVPPDCEMYQSGARSRVRYVIDNPYEERDPR</sequence>
<reference evidence="2" key="1">
    <citation type="submission" date="2020-10" db="EMBL/GenBank/DDBJ databases">
        <authorList>
            <person name="Gilroy R."/>
        </authorList>
    </citation>
    <scope>NUCLEOTIDE SEQUENCE</scope>
    <source>
        <strain evidence="2">ChiSxjej2B14-6234</strain>
    </source>
</reference>
<proteinExistence type="predicted"/>
<dbReference type="InterPro" id="IPR016181">
    <property type="entry name" value="Acyl_CoA_acyltransferase"/>
</dbReference>
<dbReference type="AlphaFoldDB" id="A0A9D1CQE8"/>
<dbReference type="Pfam" id="PF13302">
    <property type="entry name" value="Acetyltransf_3"/>
    <property type="match status" value="1"/>
</dbReference>
<reference evidence="2" key="2">
    <citation type="journal article" date="2021" name="PeerJ">
        <title>Extensive microbial diversity within the chicken gut microbiome revealed by metagenomics and culture.</title>
        <authorList>
            <person name="Gilroy R."/>
            <person name="Ravi A."/>
            <person name="Getino M."/>
            <person name="Pursley I."/>
            <person name="Horton D.L."/>
            <person name="Alikhan N.F."/>
            <person name="Baker D."/>
            <person name="Gharbi K."/>
            <person name="Hall N."/>
            <person name="Watson M."/>
            <person name="Adriaenssens E.M."/>
            <person name="Foster-Nyarko E."/>
            <person name="Jarju S."/>
            <person name="Secka A."/>
            <person name="Antonio M."/>
            <person name="Oren A."/>
            <person name="Chaudhuri R.R."/>
            <person name="La Ragione R."/>
            <person name="Hildebrand F."/>
            <person name="Pallen M.J."/>
        </authorList>
    </citation>
    <scope>NUCLEOTIDE SEQUENCE</scope>
    <source>
        <strain evidence="2">ChiSxjej2B14-6234</strain>
    </source>
</reference>
<feature type="domain" description="N-acetyltransferase" evidence="1">
    <location>
        <begin position="1"/>
        <end position="141"/>
    </location>
</feature>
<dbReference type="InterPro" id="IPR000182">
    <property type="entry name" value="GNAT_dom"/>
</dbReference>
<dbReference type="Gene3D" id="3.40.630.30">
    <property type="match status" value="1"/>
</dbReference>
<accession>A0A9D1CQE8</accession>
<evidence type="ECO:0000313" key="3">
    <source>
        <dbReference type="Proteomes" id="UP000886887"/>
    </source>
</evidence>
<dbReference type="PANTHER" id="PTHR39173:SF1">
    <property type="entry name" value="ACETYLTRANSFERASE"/>
    <property type="match status" value="1"/>
</dbReference>
<name>A0A9D1CQE8_9FIRM</name>
<comment type="caution">
    <text evidence="2">The sequence shown here is derived from an EMBL/GenBank/DDBJ whole genome shotgun (WGS) entry which is preliminary data.</text>
</comment>
<dbReference type="PANTHER" id="PTHR39173">
    <property type="entry name" value="ACETYLTRANSFERASE"/>
    <property type="match status" value="1"/>
</dbReference>
<protein>
    <submittedName>
        <fullName evidence="2">GNAT family N-acetyltransferase</fullName>
    </submittedName>
</protein>
<organism evidence="2 3">
    <name type="scientific">Candidatus Onthenecus intestinigallinarum</name>
    <dbReference type="NCBI Taxonomy" id="2840875"/>
    <lineage>
        <taxon>Bacteria</taxon>
        <taxon>Bacillati</taxon>
        <taxon>Bacillota</taxon>
        <taxon>Clostridia</taxon>
        <taxon>Eubacteriales</taxon>
        <taxon>Candidatus Onthenecus</taxon>
    </lineage>
</organism>
<gene>
    <name evidence="2" type="ORF">IAB73_02305</name>
</gene>
<dbReference type="Proteomes" id="UP000886887">
    <property type="component" value="Unassembled WGS sequence"/>
</dbReference>
<evidence type="ECO:0000313" key="2">
    <source>
        <dbReference type="EMBL" id="HIQ71028.1"/>
    </source>
</evidence>
<dbReference type="GO" id="GO:0016747">
    <property type="term" value="F:acyltransferase activity, transferring groups other than amino-acyl groups"/>
    <property type="evidence" value="ECO:0007669"/>
    <property type="project" value="InterPro"/>
</dbReference>
<dbReference type="SUPFAM" id="SSF55729">
    <property type="entry name" value="Acyl-CoA N-acyltransferases (Nat)"/>
    <property type="match status" value="1"/>
</dbReference>
<dbReference type="EMBL" id="DVFJ01000006">
    <property type="protein sequence ID" value="HIQ71028.1"/>
    <property type="molecule type" value="Genomic_DNA"/>
</dbReference>